<gene>
    <name evidence="1" type="ORF">EOD39_4060</name>
</gene>
<name>A0A444UK15_ACIRT</name>
<dbReference type="Proteomes" id="UP000289886">
    <property type="component" value="Unassembled WGS sequence"/>
</dbReference>
<protein>
    <submittedName>
        <fullName evidence="1">Uncharacterized protein</fullName>
    </submittedName>
</protein>
<evidence type="ECO:0000313" key="2">
    <source>
        <dbReference type="Proteomes" id="UP000289886"/>
    </source>
</evidence>
<evidence type="ECO:0000313" key="1">
    <source>
        <dbReference type="EMBL" id="RXM35511.1"/>
    </source>
</evidence>
<accession>A0A444UK15</accession>
<dbReference type="EMBL" id="SCEB01214404">
    <property type="protein sequence ID" value="RXM35511.1"/>
    <property type="molecule type" value="Genomic_DNA"/>
</dbReference>
<sequence>MALTGSSGGGWDTLGENTTLSAASGRDRVLPLCIRRALLLFDRHVGVAGLPFRLLARGQSQAALTDLQGLLGQVEGGPHLSQKIQPQDTAVLDRPVRIHAVPCDSRAGPPSGGVRAWG</sequence>
<dbReference type="AlphaFoldDB" id="A0A444UK15"/>
<comment type="caution">
    <text evidence="1">The sequence shown here is derived from an EMBL/GenBank/DDBJ whole genome shotgun (WGS) entry which is preliminary data.</text>
</comment>
<organism evidence="1 2">
    <name type="scientific">Acipenser ruthenus</name>
    <name type="common">Sterlet sturgeon</name>
    <dbReference type="NCBI Taxonomy" id="7906"/>
    <lineage>
        <taxon>Eukaryota</taxon>
        <taxon>Metazoa</taxon>
        <taxon>Chordata</taxon>
        <taxon>Craniata</taxon>
        <taxon>Vertebrata</taxon>
        <taxon>Euteleostomi</taxon>
        <taxon>Actinopterygii</taxon>
        <taxon>Chondrostei</taxon>
        <taxon>Acipenseriformes</taxon>
        <taxon>Acipenseridae</taxon>
        <taxon>Acipenser</taxon>
    </lineage>
</organism>
<proteinExistence type="predicted"/>
<keyword evidence="2" id="KW-1185">Reference proteome</keyword>
<reference evidence="1 2" key="1">
    <citation type="submission" date="2019-01" db="EMBL/GenBank/DDBJ databases">
        <title>Draft Genome and Complete Hox-Cluster Characterization of the Sterlet Sturgeon (Acipenser ruthenus).</title>
        <authorList>
            <person name="Wei Q."/>
        </authorList>
    </citation>
    <scope>NUCLEOTIDE SEQUENCE [LARGE SCALE GENOMIC DNA]</scope>
    <source>
        <strain evidence="1">WHYD16114868_AA</strain>
        <tissue evidence="1">Blood</tissue>
    </source>
</reference>